<dbReference type="Proteomes" id="UP000198846">
    <property type="component" value="Unassembled WGS sequence"/>
</dbReference>
<accession>A0A1H4DF75</accession>
<organism evidence="2 3">
    <name type="scientific">Bizionia paragorgiae</name>
    <dbReference type="NCBI Taxonomy" id="283786"/>
    <lineage>
        <taxon>Bacteria</taxon>
        <taxon>Pseudomonadati</taxon>
        <taxon>Bacteroidota</taxon>
        <taxon>Flavobacteriia</taxon>
        <taxon>Flavobacteriales</taxon>
        <taxon>Flavobacteriaceae</taxon>
        <taxon>Bizionia</taxon>
    </lineage>
</organism>
<dbReference type="InterPro" id="IPR007712">
    <property type="entry name" value="RelE/ParE_toxin"/>
</dbReference>
<dbReference type="EMBL" id="FNQK01000029">
    <property type="protein sequence ID" value="SEA70912.1"/>
    <property type="molecule type" value="Genomic_DNA"/>
</dbReference>
<dbReference type="Pfam" id="PF05016">
    <property type="entry name" value="ParE_toxin"/>
    <property type="match status" value="1"/>
</dbReference>
<evidence type="ECO:0000313" key="2">
    <source>
        <dbReference type="EMBL" id="SEA70912.1"/>
    </source>
</evidence>
<keyword evidence="1" id="KW-1277">Toxin-antitoxin system</keyword>
<gene>
    <name evidence="2" type="ORF">SAMN04487990_1298</name>
</gene>
<reference evidence="2 3" key="1">
    <citation type="submission" date="2016-10" db="EMBL/GenBank/DDBJ databases">
        <authorList>
            <person name="de Groot N.N."/>
        </authorList>
    </citation>
    <scope>NUCLEOTIDE SEQUENCE [LARGE SCALE GENOMIC DNA]</scope>
    <source>
        <strain evidence="2 3">DSM 23842</strain>
    </source>
</reference>
<protein>
    <submittedName>
        <fullName evidence="2">Plasmid stabilization system protein ParE</fullName>
    </submittedName>
</protein>
<dbReference type="Gene3D" id="3.30.2310.20">
    <property type="entry name" value="RelE-like"/>
    <property type="match status" value="1"/>
</dbReference>
<evidence type="ECO:0000256" key="1">
    <source>
        <dbReference type="ARBA" id="ARBA00022649"/>
    </source>
</evidence>
<dbReference type="AlphaFoldDB" id="A0A1H4DF75"/>
<keyword evidence="3" id="KW-1185">Reference proteome</keyword>
<name>A0A1H4DF75_BIZPA</name>
<dbReference type="InterPro" id="IPR035093">
    <property type="entry name" value="RelE/ParE_toxin_dom_sf"/>
</dbReference>
<sequence>MKSGYKILWTDHAISELKETIEYLENNWTEKELRKFSAKLDHTIELISKTPEIFPDSYEKKGIRKAVVEKHNNLYYRIIENSIEIISLFSNRKNPDNKKI</sequence>
<proteinExistence type="predicted"/>
<dbReference type="STRING" id="283786.SAMN04487990_1298"/>
<dbReference type="OrthoDB" id="1098070at2"/>
<evidence type="ECO:0000313" key="3">
    <source>
        <dbReference type="Proteomes" id="UP000198846"/>
    </source>
</evidence>